<evidence type="ECO:0000256" key="4">
    <source>
        <dbReference type="SAM" id="SignalP"/>
    </source>
</evidence>
<dbReference type="EC" id="3.2.1.-" evidence="3"/>
<evidence type="ECO:0000256" key="3">
    <source>
        <dbReference type="PIRNR" id="PIRNR001065"/>
    </source>
</evidence>
<dbReference type="OMA" id="IMTMETP"/>
<dbReference type="RefSeq" id="XP_012401603.1">
    <property type="nucleotide sequence ID" value="XM_012546149.2"/>
</dbReference>
<reference evidence="5" key="2">
    <citation type="submission" date="2025-08" db="UniProtKB">
        <authorList>
            <consortium name="Ensembl"/>
        </authorList>
    </citation>
    <scope>IDENTIFICATION</scope>
</reference>
<keyword evidence="6" id="KW-1185">Reference proteome</keyword>
<dbReference type="Ensembl" id="ENSSHAT00000035397.1">
    <property type="protein sequence ID" value="ENSSHAP00000026550.1"/>
    <property type="gene ID" value="ENSSHAG00000020738.1"/>
</dbReference>
<evidence type="ECO:0000313" key="6">
    <source>
        <dbReference type="Proteomes" id="UP000007648"/>
    </source>
</evidence>
<dbReference type="OrthoDB" id="10021790at2759"/>
<dbReference type="KEGG" id="shr:100922635"/>
<evidence type="ECO:0000313" key="5">
    <source>
        <dbReference type="Ensembl" id="ENSSHAP00000026550.1"/>
    </source>
</evidence>
<dbReference type="Proteomes" id="UP000007648">
    <property type="component" value="Unassembled WGS sequence"/>
</dbReference>
<sequence>MLVSVAFLGLAVLMVTSESTYPYPHPVNPYSQPRLYHGCYGDIMSMDTPGASCAIDRLIHCGIRGSEMFAEMDLVLMKKYQNIIKNVGQKQCVDPALIAGIISRETHAGSVLQDGWDHQGLKFGLMQLDKHTYHPTGAWDSEEHLIQAVKILTDKIKAIQRKFPTWTMTQHLKGGLSAYKSGIDAIVTPNDVENDYTNDILARCKFFKRHGF</sequence>
<dbReference type="FunCoup" id="A0A7N4UYT0">
    <property type="interactions" value="252"/>
</dbReference>
<evidence type="ECO:0000256" key="1">
    <source>
        <dbReference type="ARBA" id="ARBA00008902"/>
    </source>
</evidence>
<dbReference type="SUPFAM" id="SSF53955">
    <property type="entry name" value="Lysozyme-like"/>
    <property type="match status" value="1"/>
</dbReference>
<organism evidence="5 6">
    <name type="scientific">Sarcophilus harrisii</name>
    <name type="common">Tasmanian devil</name>
    <name type="synonym">Sarcophilus laniarius</name>
    <dbReference type="NCBI Taxonomy" id="9305"/>
    <lineage>
        <taxon>Eukaryota</taxon>
        <taxon>Metazoa</taxon>
        <taxon>Chordata</taxon>
        <taxon>Craniata</taxon>
        <taxon>Vertebrata</taxon>
        <taxon>Euteleostomi</taxon>
        <taxon>Mammalia</taxon>
        <taxon>Metatheria</taxon>
        <taxon>Dasyuromorphia</taxon>
        <taxon>Dasyuridae</taxon>
        <taxon>Sarcophilus</taxon>
    </lineage>
</organism>
<dbReference type="PANTHER" id="PTHR31698">
    <property type="entry name" value="LYSOZYME G FAMILY MEMBER"/>
    <property type="match status" value="1"/>
</dbReference>
<dbReference type="CTD" id="254773"/>
<dbReference type="InterPro" id="IPR023346">
    <property type="entry name" value="Lysozyme-like_dom_sf"/>
</dbReference>
<dbReference type="InterPro" id="IPR002152">
    <property type="entry name" value="Glyco_hydro_23"/>
</dbReference>
<dbReference type="GO" id="GO:0005576">
    <property type="term" value="C:extracellular region"/>
    <property type="evidence" value="ECO:0007669"/>
    <property type="project" value="Ensembl"/>
</dbReference>
<keyword evidence="2 3" id="KW-0326">Glycosidase</keyword>
<dbReference type="GO" id="GO:0050830">
    <property type="term" value="P:defense response to Gram-positive bacterium"/>
    <property type="evidence" value="ECO:0007669"/>
    <property type="project" value="Ensembl"/>
</dbReference>
<keyword evidence="4" id="KW-0732">Signal</keyword>
<gene>
    <name evidence="5" type="primary">LYG2</name>
</gene>
<dbReference type="InParanoid" id="A0A7N4UYT0"/>
<dbReference type="Gene3D" id="1.10.530.10">
    <property type="match status" value="1"/>
</dbReference>
<dbReference type="PANTHER" id="PTHR31698:SF4">
    <property type="entry name" value="LYSOZYME G-LIKE PROTEIN 2"/>
    <property type="match status" value="1"/>
</dbReference>
<reference evidence="5 6" key="1">
    <citation type="journal article" date="2011" name="Proc. Natl. Acad. Sci. U.S.A.">
        <title>Genetic diversity and population structure of the endangered marsupial Sarcophilus harrisii (Tasmanian devil).</title>
        <authorList>
            <person name="Miller W."/>
            <person name="Hayes V.M."/>
            <person name="Ratan A."/>
            <person name="Petersen D.C."/>
            <person name="Wittekindt N.E."/>
            <person name="Miller J."/>
            <person name="Walenz B."/>
            <person name="Knight J."/>
            <person name="Qi J."/>
            <person name="Zhao F."/>
            <person name="Wang Q."/>
            <person name="Bedoya-Reina O.C."/>
            <person name="Katiyar N."/>
            <person name="Tomsho L.P."/>
            <person name="Kasson L.M."/>
            <person name="Hardie R.A."/>
            <person name="Woodbridge P."/>
            <person name="Tindall E.A."/>
            <person name="Bertelsen M.F."/>
            <person name="Dixon D."/>
            <person name="Pyecroft S."/>
            <person name="Helgen K.M."/>
            <person name="Lesk A.M."/>
            <person name="Pringle T.H."/>
            <person name="Patterson N."/>
            <person name="Zhang Y."/>
            <person name="Kreiss A."/>
            <person name="Woods G.M."/>
            <person name="Jones M.E."/>
            <person name="Schuster S.C."/>
        </authorList>
    </citation>
    <scope>NUCLEOTIDE SEQUENCE [LARGE SCALE GENOMIC DNA]</scope>
</reference>
<reference evidence="5" key="3">
    <citation type="submission" date="2025-09" db="UniProtKB">
        <authorList>
            <consortium name="Ensembl"/>
        </authorList>
    </citation>
    <scope>IDENTIFICATION</scope>
</reference>
<dbReference type="PIRSF" id="PIRSF001065">
    <property type="entry name" value="Lysozyme_g"/>
    <property type="match status" value="1"/>
</dbReference>
<dbReference type="PRINTS" id="PR00749">
    <property type="entry name" value="LYSOZYMEG"/>
</dbReference>
<keyword evidence="3" id="KW-0378">Hydrolase</keyword>
<name>A0A7N4UYT0_SARHA</name>
<comment type="similarity">
    <text evidence="1 3">Belongs to the glycosyl hydrolase 23 family.</text>
</comment>
<evidence type="ECO:0000256" key="2">
    <source>
        <dbReference type="ARBA" id="ARBA00023295"/>
    </source>
</evidence>
<dbReference type="GO" id="GO:0009253">
    <property type="term" value="P:peptidoglycan catabolic process"/>
    <property type="evidence" value="ECO:0007669"/>
    <property type="project" value="InterPro"/>
</dbReference>
<dbReference type="AlphaFoldDB" id="A0A7N4UYT0"/>
<dbReference type="GeneTree" id="ENSGT00390000017614"/>
<proteinExistence type="inferred from homology"/>
<dbReference type="CDD" id="cd01021">
    <property type="entry name" value="GEWL"/>
    <property type="match status" value="1"/>
</dbReference>
<feature type="signal peptide" evidence="4">
    <location>
        <begin position="1"/>
        <end position="17"/>
    </location>
</feature>
<accession>A0A7N4UYT0</accession>
<dbReference type="GeneID" id="100922635"/>
<protein>
    <recommendedName>
        <fullName evidence="3">Lysozyme g-like protein</fullName>
        <ecNumber evidence="3">3.2.1.-</ecNumber>
    </recommendedName>
</protein>
<feature type="chain" id="PRO_5029833968" description="Lysozyme g-like protein" evidence="4">
    <location>
        <begin position="18"/>
        <end position="212"/>
    </location>
</feature>
<dbReference type="GO" id="GO:0003796">
    <property type="term" value="F:lysozyme activity"/>
    <property type="evidence" value="ECO:0007669"/>
    <property type="project" value="Ensembl"/>
</dbReference>